<evidence type="ECO:0000313" key="6">
    <source>
        <dbReference type="Proteomes" id="UP001497497"/>
    </source>
</evidence>
<dbReference type="FunFam" id="3.30.2310.10:FF:000002">
    <property type="entry name" value="tRNA methyltransferase O"/>
    <property type="match status" value="1"/>
</dbReference>
<protein>
    <recommendedName>
        <fullName evidence="4">TsaA-like domain-containing protein</fullName>
    </recommendedName>
</protein>
<dbReference type="InterPro" id="IPR036413">
    <property type="entry name" value="YaeB-like_sf"/>
</dbReference>
<gene>
    <name evidence="5" type="ORF">GSLYS_00005954001</name>
</gene>
<dbReference type="EMBL" id="CAXITT010000099">
    <property type="protein sequence ID" value="CAL1531859.1"/>
    <property type="molecule type" value="Genomic_DNA"/>
</dbReference>
<dbReference type="NCBIfam" id="TIGR00104">
    <property type="entry name" value="tRNA_TsaA"/>
    <property type="match status" value="1"/>
</dbReference>
<dbReference type="PANTHER" id="PTHR12818:SF0">
    <property type="entry name" value="TRNA (ADENINE(37)-N6)-METHYLTRANSFERASE"/>
    <property type="match status" value="1"/>
</dbReference>
<dbReference type="InterPro" id="IPR040372">
    <property type="entry name" value="YaeB-like"/>
</dbReference>
<dbReference type="InterPro" id="IPR023370">
    <property type="entry name" value="TrmO-like_N"/>
</dbReference>
<comment type="similarity">
    <text evidence="2">Belongs to the tRNA methyltransferase O family.</text>
</comment>
<keyword evidence="1" id="KW-0949">S-adenosyl-L-methionine</keyword>
<evidence type="ECO:0000259" key="4">
    <source>
        <dbReference type="PROSITE" id="PS51668"/>
    </source>
</evidence>
<dbReference type="PANTHER" id="PTHR12818">
    <property type="entry name" value="TRNA (ADENINE(37)-N6)-METHYLTRANSFERASE"/>
    <property type="match status" value="1"/>
</dbReference>
<dbReference type="SUPFAM" id="SSF118196">
    <property type="entry name" value="YaeB-like"/>
    <property type="match status" value="2"/>
</dbReference>
<name>A0AAV2HD85_LYMST</name>
<evidence type="ECO:0000313" key="5">
    <source>
        <dbReference type="EMBL" id="CAL1531859.1"/>
    </source>
</evidence>
<comment type="caution">
    <text evidence="5">The sequence shown here is derived from an EMBL/GenBank/DDBJ whole genome shotgun (WGS) entry which is preliminary data.</text>
</comment>
<dbReference type="Gene3D" id="2.40.30.70">
    <property type="entry name" value="YaeB-like"/>
    <property type="match status" value="1"/>
</dbReference>
<proteinExistence type="inferred from homology"/>
<dbReference type="InterPro" id="IPR023368">
    <property type="entry name" value="UPF0066_cons_site"/>
</dbReference>
<feature type="domain" description="TsaA-like" evidence="4">
    <location>
        <begin position="10"/>
        <end position="148"/>
    </location>
</feature>
<dbReference type="InterPro" id="IPR036414">
    <property type="entry name" value="YaeB_N_sf"/>
</dbReference>
<feature type="region of interest" description="Disordered" evidence="3">
    <location>
        <begin position="288"/>
        <end position="318"/>
    </location>
</feature>
<sequence>MDPMCENITMRPIGTMRSVFHYKNGTPRQSSLCEAARGILTIDKNIFNNPEHSLEGLEQFSHAWIIFVFHKNNNVHTKAKVKPPRLDGHRIGVFSTRSPYRPNNIGLSLAKIDSVQGCSVHFSGIDLLDGTPVLDIKPYIPDYDKPKDSFSLIHSGEMKDVLAAGNEIKSKVDNTDISKHASPKVQEITFNAADDDDVSTAVNKYCLDFNIKDDLVQQIVNDSSKQHLTDSSMLHVTDSSIQHITDSSIHITDSSRQHVTDSSRQNVIDSDIKSFNVRGIVDKQDTISSEKKAFSEQKRSSRDLRRSGRGSGEATHKTNTETFSSFVAPWLLNPPVVKLGITFTCEALDQLNKFSQQSSDPDYRLHMFNHADEAKRSIAEIIQEDPRSVYRRQHCQDSLYYFNIDVLHVTCWFDDGKAQVIRVKPVTLVPKLTQMSADAKFQVQGH</sequence>
<keyword evidence="6" id="KW-1185">Reference proteome</keyword>
<evidence type="ECO:0000256" key="3">
    <source>
        <dbReference type="SAM" id="MobiDB-lite"/>
    </source>
</evidence>
<evidence type="ECO:0000256" key="2">
    <source>
        <dbReference type="ARBA" id="ARBA00033753"/>
    </source>
</evidence>
<dbReference type="PROSITE" id="PS51668">
    <property type="entry name" value="TSAA_2"/>
    <property type="match status" value="1"/>
</dbReference>
<dbReference type="Gene3D" id="3.30.2310.10">
    <property type="entry name" value="YaeB-like"/>
    <property type="match status" value="1"/>
</dbReference>
<evidence type="ECO:0000256" key="1">
    <source>
        <dbReference type="ARBA" id="ARBA00022691"/>
    </source>
</evidence>
<dbReference type="PROSITE" id="PS01318">
    <property type="entry name" value="TSAA_1"/>
    <property type="match status" value="1"/>
</dbReference>
<dbReference type="CDD" id="cd09281">
    <property type="entry name" value="UPF0066"/>
    <property type="match status" value="1"/>
</dbReference>
<dbReference type="AlphaFoldDB" id="A0AAV2HD85"/>
<organism evidence="5 6">
    <name type="scientific">Lymnaea stagnalis</name>
    <name type="common">Great pond snail</name>
    <name type="synonym">Helix stagnalis</name>
    <dbReference type="NCBI Taxonomy" id="6523"/>
    <lineage>
        <taxon>Eukaryota</taxon>
        <taxon>Metazoa</taxon>
        <taxon>Spiralia</taxon>
        <taxon>Lophotrochozoa</taxon>
        <taxon>Mollusca</taxon>
        <taxon>Gastropoda</taxon>
        <taxon>Heterobranchia</taxon>
        <taxon>Euthyneura</taxon>
        <taxon>Panpulmonata</taxon>
        <taxon>Hygrophila</taxon>
        <taxon>Lymnaeoidea</taxon>
        <taxon>Lymnaeidae</taxon>
        <taxon>Lymnaea</taxon>
    </lineage>
</organism>
<dbReference type="Proteomes" id="UP001497497">
    <property type="component" value="Unassembled WGS sequence"/>
</dbReference>
<dbReference type="Pfam" id="PF01980">
    <property type="entry name" value="TrmO_N"/>
    <property type="match status" value="1"/>
</dbReference>
<feature type="compositionally biased region" description="Basic and acidic residues" evidence="3">
    <location>
        <begin position="288"/>
        <end position="306"/>
    </location>
</feature>
<reference evidence="5 6" key="1">
    <citation type="submission" date="2024-04" db="EMBL/GenBank/DDBJ databases">
        <authorList>
            <consortium name="Genoscope - CEA"/>
            <person name="William W."/>
        </authorList>
    </citation>
    <scope>NUCLEOTIDE SEQUENCE [LARGE SCALE GENOMIC DNA]</scope>
</reference>
<accession>A0AAV2HD85</accession>